<dbReference type="RefSeq" id="WP_048040591.1">
    <property type="nucleotide sequence ID" value="NZ_CP009513.1"/>
</dbReference>
<protein>
    <submittedName>
        <fullName evidence="3">Integrase</fullName>
    </submittedName>
</protein>
<feature type="domain" description="Tyr recombinase" evidence="2">
    <location>
        <begin position="105"/>
        <end position="283"/>
    </location>
</feature>
<dbReference type="GeneID" id="24877971"/>
<dbReference type="Proteomes" id="UP000033063">
    <property type="component" value="Chromosome"/>
</dbReference>
<evidence type="ECO:0000313" key="3">
    <source>
        <dbReference type="EMBL" id="AKB68266.1"/>
    </source>
</evidence>
<dbReference type="SUPFAM" id="SSF56349">
    <property type="entry name" value="DNA breaking-rejoining enzymes"/>
    <property type="match status" value="1"/>
</dbReference>
<dbReference type="EMBL" id="CP009513">
    <property type="protein sequence ID" value="AKB68266.1"/>
    <property type="molecule type" value="Genomic_DNA"/>
</dbReference>
<dbReference type="CDD" id="cd00397">
    <property type="entry name" value="DNA_BRE_C"/>
    <property type="match status" value="1"/>
</dbReference>
<name>A0A0E3LW72_METMZ</name>
<dbReference type="InterPro" id="IPR013762">
    <property type="entry name" value="Integrase-like_cat_sf"/>
</dbReference>
<sequence>MRHEEIFKAYLRKRRNESVSDKTLADDKDQIGRFLFFVGDKELDDKIVCDYQDYIRDYTFLKKGKKCHYSKYSIYQIETKIKKFLRFASPESCESIKPKLPKNRKLPEDMLTEADIEALLNVCQTLRDKALVAFLYESGCRKGELFAIKLQNVVFDSLGAVVTIPTGKTGARRIRVVFAASYLRQYIEAHPNKTSDSPLFCSTLAPYGRLSDSGLRGQLKEIAKRANVKKNVYPHLVRHSRCTQLAKHLTEQQMKVYLGWSPGSSSPQTYVHLAGQDIDPAILKMNGIEVEDTYVSSLRAGRCPRCKEINPETSSYCGKCGMPLRDDSIKQLETEQDTFETEFSQLIAKYPNILEALAKYKKND</sequence>
<evidence type="ECO:0000259" key="2">
    <source>
        <dbReference type="PROSITE" id="PS51898"/>
    </source>
</evidence>
<dbReference type="GO" id="GO:0015074">
    <property type="term" value="P:DNA integration"/>
    <property type="evidence" value="ECO:0007669"/>
    <property type="project" value="InterPro"/>
</dbReference>
<evidence type="ECO:0000256" key="1">
    <source>
        <dbReference type="ARBA" id="ARBA00023172"/>
    </source>
</evidence>
<dbReference type="GO" id="GO:0006310">
    <property type="term" value="P:DNA recombination"/>
    <property type="evidence" value="ECO:0007669"/>
    <property type="project" value="UniProtKB-KW"/>
</dbReference>
<organism evidence="3 4">
    <name type="scientific">Methanosarcina mazei LYC</name>
    <dbReference type="NCBI Taxonomy" id="1434114"/>
    <lineage>
        <taxon>Archaea</taxon>
        <taxon>Methanobacteriati</taxon>
        <taxon>Methanobacteriota</taxon>
        <taxon>Stenosarchaea group</taxon>
        <taxon>Methanomicrobia</taxon>
        <taxon>Methanosarcinales</taxon>
        <taxon>Methanosarcinaceae</taxon>
        <taxon>Methanosarcina</taxon>
    </lineage>
</organism>
<keyword evidence="1" id="KW-0233">DNA recombination</keyword>
<reference evidence="3 4" key="1">
    <citation type="submission" date="2014-07" db="EMBL/GenBank/DDBJ databases">
        <title>Methanogenic archaea and the global carbon cycle.</title>
        <authorList>
            <person name="Henriksen J.R."/>
            <person name="Luke J."/>
            <person name="Reinhart S."/>
            <person name="Benedict M.N."/>
            <person name="Youngblut N.D."/>
            <person name="Metcalf M.E."/>
            <person name="Whitaker R.J."/>
            <person name="Metcalf W.W."/>
        </authorList>
    </citation>
    <scope>NUCLEOTIDE SEQUENCE [LARGE SCALE GENOMIC DNA]</scope>
    <source>
        <strain evidence="3 4">LYC</strain>
    </source>
</reference>
<proteinExistence type="predicted"/>
<dbReference type="PATRIC" id="fig|1434114.4.peg.2186"/>
<accession>A0A0E3LW72</accession>
<dbReference type="InterPro" id="IPR002104">
    <property type="entry name" value="Integrase_catalytic"/>
</dbReference>
<dbReference type="InterPro" id="IPR050090">
    <property type="entry name" value="Tyrosine_recombinase_XerCD"/>
</dbReference>
<dbReference type="PANTHER" id="PTHR30349:SF87">
    <property type="entry name" value="TRANSPOSASE A"/>
    <property type="match status" value="1"/>
</dbReference>
<dbReference type="Pfam" id="PF00589">
    <property type="entry name" value="Phage_integrase"/>
    <property type="match status" value="1"/>
</dbReference>
<dbReference type="PROSITE" id="PS51898">
    <property type="entry name" value="TYR_RECOMBINASE"/>
    <property type="match status" value="1"/>
</dbReference>
<dbReference type="GO" id="GO:0003677">
    <property type="term" value="F:DNA binding"/>
    <property type="evidence" value="ECO:0007669"/>
    <property type="project" value="InterPro"/>
</dbReference>
<dbReference type="HOGENOM" id="CLU_027562_2_2_2"/>
<dbReference type="PANTHER" id="PTHR30349">
    <property type="entry name" value="PHAGE INTEGRASE-RELATED"/>
    <property type="match status" value="1"/>
</dbReference>
<dbReference type="Gene3D" id="1.10.443.10">
    <property type="entry name" value="Intergrase catalytic core"/>
    <property type="match status" value="1"/>
</dbReference>
<dbReference type="AlphaFoldDB" id="A0A0E3LW72"/>
<dbReference type="InterPro" id="IPR011010">
    <property type="entry name" value="DNA_brk_join_enz"/>
</dbReference>
<evidence type="ECO:0000313" key="4">
    <source>
        <dbReference type="Proteomes" id="UP000033063"/>
    </source>
</evidence>
<gene>
    <name evidence="3" type="ORF">MSMAL_1723</name>
</gene>